<sequence length="135" mass="15663">MLNAGGATKIHVVAKKKREFRDSAANDSTLRISNIPIAAFYSRAHLEENALATVLSNGMYKSVRRSTMTNKDLHRASIAMFYGSNEDFVIGPVKDLIDEQYPQMYRQYRYGEFLEEFHRQEGTHRRVKEMSEFKH</sequence>
<dbReference type="InterPro" id="IPR027443">
    <property type="entry name" value="IPNS-like_sf"/>
</dbReference>
<organism evidence="1 2">
    <name type="scientific">Fraxinus pennsylvanica</name>
    <dbReference type="NCBI Taxonomy" id="56036"/>
    <lineage>
        <taxon>Eukaryota</taxon>
        <taxon>Viridiplantae</taxon>
        <taxon>Streptophyta</taxon>
        <taxon>Embryophyta</taxon>
        <taxon>Tracheophyta</taxon>
        <taxon>Spermatophyta</taxon>
        <taxon>Magnoliopsida</taxon>
        <taxon>eudicotyledons</taxon>
        <taxon>Gunneridae</taxon>
        <taxon>Pentapetalae</taxon>
        <taxon>asterids</taxon>
        <taxon>lamiids</taxon>
        <taxon>Lamiales</taxon>
        <taxon>Oleaceae</taxon>
        <taxon>Oleeae</taxon>
        <taxon>Fraxinus</taxon>
    </lineage>
</organism>
<gene>
    <name evidence="1" type="ORF">FPE_LOCUS32566</name>
</gene>
<reference evidence="1" key="1">
    <citation type="submission" date="2023-05" db="EMBL/GenBank/DDBJ databases">
        <authorList>
            <person name="Huff M."/>
        </authorList>
    </citation>
    <scope>NUCLEOTIDE SEQUENCE</scope>
</reference>
<protein>
    <submittedName>
        <fullName evidence="1">Uncharacterized protein</fullName>
    </submittedName>
</protein>
<dbReference type="Proteomes" id="UP000834106">
    <property type="component" value="Chromosome 21"/>
</dbReference>
<evidence type="ECO:0000313" key="1">
    <source>
        <dbReference type="EMBL" id="CAI9785136.1"/>
    </source>
</evidence>
<keyword evidence="2" id="KW-1185">Reference proteome</keyword>
<dbReference type="SUPFAM" id="SSF51197">
    <property type="entry name" value="Clavaminate synthase-like"/>
    <property type="match status" value="1"/>
</dbReference>
<name>A0AAD2AFI8_9LAMI</name>
<accession>A0AAD2AFI8</accession>
<dbReference type="AlphaFoldDB" id="A0AAD2AFI8"/>
<evidence type="ECO:0000313" key="2">
    <source>
        <dbReference type="Proteomes" id="UP000834106"/>
    </source>
</evidence>
<dbReference type="Gene3D" id="2.60.120.330">
    <property type="entry name" value="B-lactam Antibiotic, Isopenicillin N Synthase, Chain"/>
    <property type="match status" value="1"/>
</dbReference>
<dbReference type="EMBL" id="OU503056">
    <property type="protein sequence ID" value="CAI9785136.1"/>
    <property type="molecule type" value="Genomic_DNA"/>
</dbReference>
<proteinExistence type="predicted"/>